<protein>
    <submittedName>
        <fullName evidence="1">Uncharacterized protein</fullName>
    </submittedName>
</protein>
<reference evidence="2" key="1">
    <citation type="submission" date="2017-05" db="EMBL/GenBank/DDBJ databases">
        <authorList>
            <person name="Kirkegaard R."/>
            <person name="Mcilroy J S."/>
        </authorList>
    </citation>
    <scope>NUCLEOTIDE SEQUENCE [LARGE SCALE GENOMIC DNA]</scope>
</reference>
<gene>
    <name evidence="1" type="ORF">CFX1CAM_0140</name>
</gene>
<evidence type="ECO:0000313" key="2">
    <source>
        <dbReference type="Proteomes" id="UP000195514"/>
    </source>
</evidence>
<sequence length="49" mass="5488">MNGAFLFTWREPLGNPADLLAEPIRYSKLRSLLSHSSATLAELEEQGRT</sequence>
<dbReference type="EMBL" id="LT859958">
    <property type="protein sequence ID" value="SMX53206.1"/>
    <property type="molecule type" value="Genomic_DNA"/>
</dbReference>
<dbReference type="AlphaFoldDB" id="A0A1Y6K0W2"/>
<dbReference type="Proteomes" id="UP000195514">
    <property type="component" value="Chromosome I"/>
</dbReference>
<accession>A0A1Y6K0W2</accession>
<proteinExistence type="predicted"/>
<name>A0A1Y6K0W2_9CHLR</name>
<evidence type="ECO:0000313" key="1">
    <source>
        <dbReference type="EMBL" id="SMX53206.1"/>
    </source>
</evidence>
<dbReference type="KEGG" id="abat:CFX1CAM_0140"/>
<keyword evidence="2" id="KW-1185">Reference proteome</keyword>
<organism evidence="1 2">
    <name type="scientific">Candidatus Brevifilum fermentans</name>
    <dbReference type="NCBI Taxonomy" id="1986204"/>
    <lineage>
        <taxon>Bacteria</taxon>
        <taxon>Bacillati</taxon>
        <taxon>Chloroflexota</taxon>
        <taxon>Anaerolineae</taxon>
        <taxon>Anaerolineales</taxon>
        <taxon>Anaerolineaceae</taxon>
        <taxon>Candidatus Brevifilum</taxon>
    </lineage>
</organism>